<dbReference type="NCBIfam" id="TIGR01537">
    <property type="entry name" value="portal_HK97"/>
    <property type="match status" value="1"/>
</dbReference>
<dbReference type="EMBL" id="JAWJZY010000003">
    <property type="protein sequence ID" value="MEE8658862.1"/>
    <property type="molecule type" value="Genomic_DNA"/>
</dbReference>
<reference evidence="2 3" key="1">
    <citation type="submission" date="2023-10" db="EMBL/GenBank/DDBJ databases">
        <title>Sorlinia euscelidii gen. nov., sp. nov., an acetic acid bacteria isolated from the gut of Euscelidius variegatus emitter.</title>
        <authorList>
            <person name="Michoud G."/>
            <person name="Marasco R."/>
            <person name="Seferji K."/>
            <person name="Gonella E."/>
            <person name="Garuglieri E."/>
            <person name="Alma A."/>
            <person name="Mapelli F."/>
            <person name="Borin S."/>
            <person name="Daffonchio D."/>
            <person name="Crotti E."/>
        </authorList>
    </citation>
    <scope>NUCLEOTIDE SEQUENCE [LARGE SCALE GENOMIC DNA]</scope>
    <source>
        <strain evidence="2 3">EV16P</strain>
    </source>
</reference>
<proteinExistence type="predicted"/>
<keyword evidence="3" id="KW-1185">Reference proteome</keyword>
<evidence type="ECO:0000256" key="1">
    <source>
        <dbReference type="SAM" id="MobiDB-lite"/>
    </source>
</evidence>
<accession>A0ABU7U1Z8</accession>
<organism evidence="2 3">
    <name type="scientific">Sorlinia euscelidii</name>
    <dbReference type="NCBI Taxonomy" id="3081148"/>
    <lineage>
        <taxon>Bacteria</taxon>
        <taxon>Pseudomonadati</taxon>
        <taxon>Pseudomonadota</taxon>
        <taxon>Alphaproteobacteria</taxon>
        <taxon>Acetobacterales</taxon>
        <taxon>Acetobacteraceae</taxon>
        <taxon>Sorlinia</taxon>
    </lineage>
</organism>
<gene>
    <name evidence="2" type="ORF">DOFOFD_07540</name>
</gene>
<dbReference type="Pfam" id="PF04860">
    <property type="entry name" value="Phage_portal"/>
    <property type="match status" value="1"/>
</dbReference>
<dbReference type="Proteomes" id="UP001312908">
    <property type="component" value="Unassembled WGS sequence"/>
</dbReference>
<dbReference type="Gene3D" id="1.20.1270.210">
    <property type="match status" value="1"/>
</dbReference>
<evidence type="ECO:0000313" key="3">
    <source>
        <dbReference type="Proteomes" id="UP001312908"/>
    </source>
</evidence>
<feature type="region of interest" description="Disordered" evidence="1">
    <location>
        <begin position="411"/>
        <end position="431"/>
    </location>
</feature>
<dbReference type="Gene3D" id="3.40.140.120">
    <property type="match status" value="1"/>
</dbReference>
<name>A0ABU7U1Z8_9PROT</name>
<dbReference type="InterPro" id="IPR006427">
    <property type="entry name" value="Portal_HK97"/>
</dbReference>
<protein>
    <submittedName>
        <fullName evidence="2">Phage portal protein</fullName>
    </submittedName>
</protein>
<dbReference type="RefSeq" id="WP_394819766.1">
    <property type="nucleotide sequence ID" value="NZ_JAWJZY010000003.1"/>
</dbReference>
<comment type="caution">
    <text evidence="2">The sequence shown here is derived from an EMBL/GenBank/DDBJ whole genome shotgun (WGS) entry which is preliminary data.</text>
</comment>
<sequence>MSFTARLRSLAYKATLAAFQSITGVSLTDLRLGAFLAGGPSYTGQVVTVDAALQLDTVWACIRLISETIASMPLKLHAQQGDGQSILARDHPLYRVLARAPNADMTPIEFWSCMAACCLAWGNGFAQVMRRGDGQIVALNPLRPDRMSVQRNASTGGLTYIYSYQGQTLILGEDDIFHIKGFSFDGLMGISPITAGRQSIGAAIAAEESAGRMFRNGLLSQTYISAPAYLSSEQKEQAQKLLSDYTGAINAGKTPLLEGGWKIESVGLNAEDMQLLQTRQLGVAMLCRWFGVQPVMIGAMEKSTAWGTGLEQMNLWFLQYGLMPWLQRIEQAVARCLLPPAERDHYFARFNVDALLRGDSTARATYMKTAVNNGWMTANEARANDNLPAMAGGDVLMVQSQMVPLTDIGGAHRLNHVPEPGRSSQKEDAEI</sequence>
<evidence type="ECO:0000313" key="2">
    <source>
        <dbReference type="EMBL" id="MEE8658862.1"/>
    </source>
</evidence>
<dbReference type="InterPro" id="IPR006944">
    <property type="entry name" value="Phage/GTA_portal"/>
</dbReference>
<dbReference type="Gene3D" id="3.30.1120.70">
    <property type="match status" value="1"/>
</dbReference>